<dbReference type="EMBL" id="FOJI01000013">
    <property type="protein sequence ID" value="SEW37207.1"/>
    <property type="molecule type" value="Genomic_DNA"/>
</dbReference>
<dbReference type="STRING" id="99656.SAMN05421659_1135"/>
<dbReference type="Proteomes" id="UP000199701">
    <property type="component" value="Unassembled WGS sequence"/>
</dbReference>
<keyword evidence="1" id="KW-0472">Membrane</keyword>
<name>A0A1I0R8X7_9FIRM</name>
<feature type="transmembrane region" description="Helical" evidence="1">
    <location>
        <begin position="20"/>
        <end position="38"/>
    </location>
</feature>
<sequence>MNDKQSNKKMDQNWNKKKRYLWIISIIIIVALITYYILSKNERNIDLITFVASVSSIVLAISTIIIGKSYNKATGEVLEHIESLVENITDELEHRLNNLDEIKESLENLPENMPEKKGLLDKVEKMEEVIINSPLLASKRSHHEDNKIRIYEKKIRSGQRKLHNYNNDLKDSSSEKEKIRILNRTNNREEKIKLADKKLKEITNK</sequence>
<feature type="transmembrane region" description="Helical" evidence="1">
    <location>
        <begin position="44"/>
        <end position="66"/>
    </location>
</feature>
<dbReference type="AlphaFoldDB" id="A0A1I0R8X7"/>
<accession>A0A1I0R8X7</accession>
<evidence type="ECO:0000256" key="1">
    <source>
        <dbReference type="SAM" id="Phobius"/>
    </source>
</evidence>
<keyword evidence="3" id="KW-1185">Reference proteome</keyword>
<organism evidence="2 3">
    <name type="scientific">[Clostridium] fimetarium</name>
    <dbReference type="NCBI Taxonomy" id="99656"/>
    <lineage>
        <taxon>Bacteria</taxon>
        <taxon>Bacillati</taxon>
        <taxon>Bacillota</taxon>
        <taxon>Clostridia</taxon>
        <taxon>Lachnospirales</taxon>
        <taxon>Lachnospiraceae</taxon>
    </lineage>
</organism>
<evidence type="ECO:0000313" key="3">
    <source>
        <dbReference type="Proteomes" id="UP000199701"/>
    </source>
</evidence>
<reference evidence="2 3" key="1">
    <citation type="submission" date="2016-10" db="EMBL/GenBank/DDBJ databases">
        <authorList>
            <person name="de Groot N.N."/>
        </authorList>
    </citation>
    <scope>NUCLEOTIDE SEQUENCE [LARGE SCALE GENOMIC DNA]</scope>
    <source>
        <strain evidence="2 3">DSM 9179</strain>
    </source>
</reference>
<gene>
    <name evidence="2" type="ORF">SAMN05421659_1135</name>
</gene>
<protein>
    <submittedName>
        <fullName evidence="2">Uncharacterized protein</fullName>
    </submittedName>
</protein>
<dbReference type="RefSeq" id="WP_139197305.1">
    <property type="nucleotide sequence ID" value="NZ_FOJI01000013.1"/>
</dbReference>
<keyword evidence="1" id="KW-0812">Transmembrane</keyword>
<keyword evidence="1" id="KW-1133">Transmembrane helix</keyword>
<evidence type="ECO:0000313" key="2">
    <source>
        <dbReference type="EMBL" id="SEW37207.1"/>
    </source>
</evidence>
<proteinExistence type="predicted"/>